<evidence type="ECO:0000256" key="3">
    <source>
        <dbReference type="ARBA" id="ARBA00022989"/>
    </source>
</evidence>
<feature type="domain" description="CGL160/ATPI" evidence="5">
    <location>
        <begin position="75"/>
        <end position="135"/>
    </location>
</feature>
<evidence type="ECO:0000313" key="6">
    <source>
        <dbReference type="EMBL" id="EPS57723.1"/>
    </source>
</evidence>
<protein>
    <recommendedName>
        <fullName evidence="5">CGL160/ATPI domain-containing protein</fullName>
    </recommendedName>
</protein>
<dbReference type="PANTHER" id="PTHR34118:SF1">
    <property type="entry name" value="NF-KAPPA-B INHIBITOR-LIKE PROTEIN"/>
    <property type="match status" value="1"/>
</dbReference>
<comment type="caution">
    <text evidence="6">The sequence shown here is derived from an EMBL/GenBank/DDBJ whole genome shotgun (WGS) entry which is preliminary data.</text>
</comment>
<evidence type="ECO:0000256" key="4">
    <source>
        <dbReference type="ARBA" id="ARBA00023136"/>
    </source>
</evidence>
<proteinExistence type="predicted"/>
<keyword evidence="7" id="KW-1185">Reference proteome</keyword>
<reference evidence="6 7" key="1">
    <citation type="journal article" date="2013" name="BMC Genomics">
        <title>The miniature genome of a carnivorous plant Genlisea aurea contains a low number of genes and short non-coding sequences.</title>
        <authorList>
            <person name="Leushkin E.V."/>
            <person name="Sutormin R.A."/>
            <person name="Nabieva E.R."/>
            <person name="Penin A.A."/>
            <person name="Kondrashov A.S."/>
            <person name="Logacheva M.D."/>
        </authorList>
    </citation>
    <scope>NUCLEOTIDE SEQUENCE [LARGE SCALE GENOMIC DNA]</scope>
</reference>
<evidence type="ECO:0000313" key="7">
    <source>
        <dbReference type="Proteomes" id="UP000015453"/>
    </source>
</evidence>
<keyword evidence="3" id="KW-1133">Transmembrane helix</keyword>
<gene>
    <name evidence="6" type="ORF">M569_17094</name>
</gene>
<name>S8D4V4_9LAMI</name>
<dbReference type="EMBL" id="AUSU01009911">
    <property type="protein sequence ID" value="EPS57723.1"/>
    <property type="molecule type" value="Genomic_DNA"/>
</dbReference>
<accession>S8D4V4</accession>
<dbReference type="AlphaFoldDB" id="S8D4V4"/>
<dbReference type="Pfam" id="PF24763">
    <property type="entry name" value="CGL160_C"/>
    <property type="match status" value="1"/>
</dbReference>
<evidence type="ECO:0000256" key="1">
    <source>
        <dbReference type="ARBA" id="ARBA00004141"/>
    </source>
</evidence>
<keyword evidence="2" id="KW-0812">Transmembrane</keyword>
<dbReference type="Proteomes" id="UP000015453">
    <property type="component" value="Unassembled WGS sequence"/>
</dbReference>
<dbReference type="PANTHER" id="PTHR34118">
    <property type="entry name" value="NF-KAPPA-B INHIBITOR-LIKE PROTEIN-RELATED"/>
    <property type="match status" value="1"/>
</dbReference>
<evidence type="ECO:0000259" key="5">
    <source>
        <dbReference type="Pfam" id="PF24763"/>
    </source>
</evidence>
<keyword evidence="4" id="KW-0472">Membrane</keyword>
<dbReference type="OrthoDB" id="2019080at2759"/>
<evidence type="ECO:0000256" key="2">
    <source>
        <dbReference type="ARBA" id="ARBA00022692"/>
    </source>
</evidence>
<comment type="subcellular location">
    <subcellularLocation>
        <location evidence="1">Membrane</location>
        <topology evidence="1">Multi-pass membrane protein</topology>
    </subcellularLocation>
</comment>
<sequence>MALGVCHVSEAFLRERKLNGDFVAKVSDMIWFRGVSNSVSAVELDDGGGIHIRAQSPLAEIEEDSESRKKLNFLRYEALKRELFLLTVGVGTACTGYCLVTLSVEAALSYASGVLFSCLYFHLLCQHADNISKESIPEIFTKKKLKKIGFRSEDLRDAFERTIRGSGIALSSPRLVIPGAIYALWEVSQHILRHHVLLDFQQLVPAMLGLFAYKAAALVQVYRDNEDLKLIFPETD</sequence>
<organism evidence="6 7">
    <name type="scientific">Genlisea aurea</name>
    <dbReference type="NCBI Taxonomy" id="192259"/>
    <lineage>
        <taxon>Eukaryota</taxon>
        <taxon>Viridiplantae</taxon>
        <taxon>Streptophyta</taxon>
        <taxon>Embryophyta</taxon>
        <taxon>Tracheophyta</taxon>
        <taxon>Spermatophyta</taxon>
        <taxon>Magnoliopsida</taxon>
        <taxon>eudicotyledons</taxon>
        <taxon>Gunneridae</taxon>
        <taxon>Pentapetalae</taxon>
        <taxon>asterids</taxon>
        <taxon>lamiids</taxon>
        <taxon>Lamiales</taxon>
        <taxon>Lentibulariaceae</taxon>
        <taxon>Genlisea</taxon>
    </lineage>
</organism>
<dbReference type="GO" id="GO:0016020">
    <property type="term" value="C:membrane"/>
    <property type="evidence" value="ECO:0007669"/>
    <property type="project" value="UniProtKB-SubCell"/>
</dbReference>
<dbReference type="InterPro" id="IPR056309">
    <property type="entry name" value="CGL160/ATPI_dom"/>
</dbReference>